<dbReference type="AlphaFoldDB" id="A0A5B7SUJ6"/>
<dbReference type="KEGG" id="asag:FGM00_12870"/>
<dbReference type="EMBL" id="CP040710">
    <property type="protein sequence ID" value="QCX00959.1"/>
    <property type="molecule type" value="Genomic_DNA"/>
</dbReference>
<reference evidence="2 3" key="1">
    <citation type="submission" date="2019-05" db="EMBL/GenBank/DDBJ databases">
        <title>Genome sequencing of F202Z8.</title>
        <authorList>
            <person name="Kwon Y.M."/>
        </authorList>
    </citation>
    <scope>NUCLEOTIDE SEQUENCE [LARGE SCALE GENOMIC DNA]</scope>
    <source>
        <strain evidence="2 3">F202Z8</strain>
    </source>
</reference>
<accession>A0A5B7SUJ6</accession>
<sequence>MALNINHLKVSISVNQPKSEGGEGSSTPASEQGAKKTDPDKLSQDVIEQLLQIINNKSER</sequence>
<dbReference type="Pfam" id="PF19265">
    <property type="entry name" value="DUF5908"/>
    <property type="match status" value="1"/>
</dbReference>
<gene>
    <name evidence="2" type="ORF">FGM00_12870</name>
</gene>
<evidence type="ECO:0000313" key="2">
    <source>
        <dbReference type="EMBL" id="QCX00959.1"/>
    </source>
</evidence>
<proteinExistence type="predicted"/>
<dbReference type="OrthoDB" id="1452459at2"/>
<protein>
    <submittedName>
        <fullName evidence="2">Uncharacterized protein</fullName>
    </submittedName>
</protein>
<feature type="region of interest" description="Disordered" evidence="1">
    <location>
        <begin position="1"/>
        <end position="44"/>
    </location>
</feature>
<organism evidence="2 3">
    <name type="scientific">Aggregatimonas sangjinii</name>
    <dbReference type="NCBI Taxonomy" id="2583587"/>
    <lineage>
        <taxon>Bacteria</taxon>
        <taxon>Pseudomonadati</taxon>
        <taxon>Bacteroidota</taxon>
        <taxon>Flavobacteriia</taxon>
        <taxon>Flavobacteriales</taxon>
        <taxon>Flavobacteriaceae</taxon>
        <taxon>Aggregatimonas</taxon>
    </lineage>
</organism>
<name>A0A5B7SUJ6_9FLAO</name>
<evidence type="ECO:0000256" key="1">
    <source>
        <dbReference type="SAM" id="MobiDB-lite"/>
    </source>
</evidence>
<evidence type="ECO:0000313" key="3">
    <source>
        <dbReference type="Proteomes" id="UP000310017"/>
    </source>
</evidence>
<dbReference type="RefSeq" id="WP_138853302.1">
    <property type="nucleotide sequence ID" value="NZ_CP040710.1"/>
</dbReference>
<feature type="compositionally biased region" description="Basic and acidic residues" evidence="1">
    <location>
        <begin position="33"/>
        <end position="43"/>
    </location>
</feature>
<dbReference type="Proteomes" id="UP000310017">
    <property type="component" value="Chromosome"/>
</dbReference>
<dbReference type="InterPro" id="IPR045459">
    <property type="entry name" value="DUF5908"/>
</dbReference>
<keyword evidence="3" id="KW-1185">Reference proteome</keyword>